<accession>A0A8A7KIN1</accession>
<evidence type="ECO:0000313" key="2">
    <source>
        <dbReference type="Proteomes" id="UP000665020"/>
    </source>
</evidence>
<sequence>MSILEKAKSLGEEIVDSSEYKELKTSETAMYEDENAKTLLNEFSTKQRRLQMAQSNGKAITKEQQKELQNIQVKMQANEKVKEFMEAQQKFNKVMESVNQTISSVLENNPSSTETK</sequence>
<dbReference type="KEGG" id="ifn:GM661_12340"/>
<organism evidence="1 2">
    <name type="scientific">Iocasia fonsfrigidae</name>
    <dbReference type="NCBI Taxonomy" id="2682810"/>
    <lineage>
        <taxon>Bacteria</taxon>
        <taxon>Bacillati</taxon>
        <taxon>Bacillota</taxon>
        <taxon>Clostridia</taxon>
        <taxon>Halanaerobiales</taxon>
        <taxon>Halanaerobiaceae</taxon>
        <taxon>Iocasia</taxon>
    </lineage>
</organism>
<dbReference type="AlphaFoldDB" id="A0A8A7KIN1"/>
<dbReference type="InterPro" id="IPR010368">
    <property type="entry name" value="Com_YlbF"/>
</dbReference>
<dbReference type="Pfam" id="PF06133">
    <property type="entry name" value="Com_YlbF"/>
    <property type="match status" value="1"/>
</dbReference>
<protein>
    <submittedName>
        <fullName evidence="1">YlbF family regulator</fullName>
    </submittedName>
</protein>
<evidence type="ECO:0000313" key="1">
    <source>
        <dbReference type="EMBL" id="QTL98697.1"/>
    </source>
</evidence>
<gene>
    <name evidence="1" type="ORF">GM661_12340</name>
</gene>
<dbReference type="SUPFAM" id="SSF158622">
    <property type="entry name" value="YheA/YmcA-like"/>
    <property type="match status" value="1"/>
</dbReference>
<dbReference type="RefSeq" id="WP_230867101.1">
    <property type="nucleotide sequence ID" value="NZ_CP046640.1"/>
</dbReference>
<name>A0A8A7KIN1_9FIRM</name>
<dbReference type="Proteomes" id="UP000665020">
    <property type="component" value="Chromosome"/>
</dbReference>
<proteinExistence type="predicted"/>
<reference evidence="1" key="1">
    <citation type="submission" date="2019-12" db="EMBL/GenBank/DDBJ databases">
        <authorList>
            <person name="zhang j."/>
            <person name="sun C.M."/>
        </authorList>
    </citation>
    <scope>NUCLEOTIDE SEQUENCE</scope>
    <source>
        <strain evidence="1">NS-1</strain>
    </source>
</reference>
<dbReference type="Gene3D" id="1.20.1500.10">
    <property type="entry name" value="YheA/YmcA-like"/>
    <property type="match status" value="1"/>
</dbReference>
<keyword evidence="2" id="KW-1185">Reference proteome</keyword>
<dbReference type="InterPro" id="IPR023378">
    <property type="entry name" value="YheA/YmcA-like_dom_sf"/>
</dbReference>
<dbReference type="EMBL" id="CP046640">
    <property type="protein sequence ID" value="QTL98697.1"/>
    <property type="molecule type" value="Genomic_DNA"/>
</dbReference>